<dbReference type="Proteomes" id="UP001632038">
    <property type="component" value="Unassembled WGS sequence"/>
</dbReference>
<dbReference type="InterPro" id="IPR027417">
    <property type="entry name" value="P-loop_NTPase"/>
</dbReference>
<dbReference type="AlphaFoldDB" id="A0ABD3BWB3"/>
<dbReference type="InterPro" id="IPR049163">
    <property type="entry name" value="Pif1-like_2B_dom"/>
</dbReference>
<proteinExistence type="predicted"/>
<dbReference type="SUPFAM" id="SSF52540">
    <property type="entry name" value="P-loop containing nucleoside triphosphate hydrolases"/>
    <property type="match status" value="1"/>
</dbReference>
<dbReference type="EMBL" id="JAVIJP010000066">
    <property type="protein sequence ID" value="KAL3621251.1"/>
    <property type="molecule type" value="Genomic_DNA"/>
</dbReference>
<keyword evidence="3" id="KW-1185">Reference proteome</keyword>
<evidence type="ECO:0000313" key="2">
    <source>
        <dbReference type="EMBL" id="KAL3621251.1"/>
    </source>
</evidence>
<evidence type="ECO:0000313" key="3">
    <source>
        <dbReference type="Proteomes" id="UP001632038"/>
    </source>
</evidence>
<gene>
    <name evidence="2" type="ORF">CASFOL_036163</name>
</gene>
<reference evidence="3" key="1">
    <citation type="journal article" date="2024" name="IScience">
        <title>Strigolactones Initiate the Formation of Haustorium-like Structures in Castilleja.</title>
        <authorList>
            <person name="Buerger M."/>
            <person name="Peterson D."/>
            <person name="Chory J."/>
        </authorList>
    </citation>
    <scope>NUCLEOTIDE SEQUENCE [LARGE SCALE GENOMIC DNA]</scope>
</reference>
<sequence length="243" mass="27454">MSILLCCVWYAERIRPEHQPSNSVYTKYCNQGKITLPRMKTPPPQLLELTSGNGPRSKHFLQNIRSYNSMFAFTSMGGKIDRSVNKGNAPPVFKLYGQNYQLIGGLIPTDGEQPKFAQVYIPVMLLRNIDLGMGLSNGTRLLITRLGLHVLEGRIITGTNSGERVIIPRLSLTPSDVKVPFKFQRRQFPVMISYAMTINKSQDQSLSEVGLYLKQSVFSHGQFYVAVNFQSNESSRIKDSFVW</sequence>
<protein>
    <recommendedName>
        <fullName evidence="1">DNA helicase Pif1-like 2B domain-containing protein</fullName>
    </recommendedName>
</protein>
<comment type="caution">
    <text evidence="2">The sequence shown here is derived from an EMBL/GenBank/DDBJ whole genome shotgun (WGS) entry which is preliminary data.</text>
</comment>
<dbReference type="PANTHER" id="PTHR23274:SF48">
    <property type="entry name" value="ATP-DEPENDENT DNA HELICASE"/>
    <property type="match status" value="1"/>
</dbReference>
<evidence type="ECO:0000259" key="1">
    <source>
        <dbReference type="Pfam" id="PF21530"/>
    </source>
</evidence>
<dbReference type="Pfam" id="PF21530">
    <property type="entry name" value="Pif1_2B_dom"/>
    <property type="match status" value="1"/>
</dbReference>
<name>A0ABD3BWB3_9LAMI</name>
<feature type="domain" description="DNA helicase Pif1-like 2B" evidence="1">
    <location>
        <begin position="121"/>
        <end position="146"/>
    </location>
</feature>
<accession>A0ABD3BWB3</accession>
<organism evidence="2 3">
    <name type="scientific">Castilleja foliolosa</name>
    <dbReference type="NCBI Taxonomy" id="1961234"/>
    <lineage>
        <taxon>Eukaryota</taxon>
        <taxon>Viridiplantae</taxon>
        <taxon>Streptophyta</taxon>
        <taxon>Embryophyta</taxon>
        <taxon>Tracheophyta</taxon>
        <taxon>Spermatophyta</taxon>
        <taxon>Magnoliopsida</taxon>
        <taxon>eudicotyledons</taxon>
        <taxon>Gunneridae</taxon>
        <taxon>Pentapetalae</taxon>
        <taxon>asterids</taxon>
        <taxon>lamiids</taxon>
        <taxon>Lamiales</taxon>
        <taxon>Orobanchaceae</taxon>
        <taxon>Pedicularideae</taxon>
        <taxon>Castillejinae</taxon>
        <taxon>Castilleja</taxon>
    </lineage>
</organism>
<dbReference type="PANTHER" id="PTHR23274">
    <property type="entry name" value="DNA HELICASE-RELATED"/>
    <property type="match status" value="1"/>
</dbReference>